<reference evidence="3" key="1">
    <citation type="submission" date="2024-02" db="UniProtKB">
        <authorList>
            <consortium name="WormBaseParasite"/>
        </authorList>
    </citation>
    <scope>IDENTIFICATION</scope>
</reference>
<dbReference type="WBParaSite" id="MBELARI_LOCUS6407">
    <property type="protein sequence ID" value="MBELARI_LOCUS6407"/>
    <property type="gene ID" value="MBELARI_LOCUS6407"/>
</dbReference>
<evidence type="ECO:0000256" key="1">
    <source>
        <dbReference type="SAM" id="MobiDB-lite"/>
    </source>
</evidence>
<keyword evidence="2" id="KW-1185">Reference proteome</keyword>
<dbReference type="AlphaFoldDB" id="A0AAF3FHW4"/>
<evidence type="ECO:0000313" key="2">
    <source>
        <dbReference type="Proteomes" id="UP000887575"/>
    </source>
</evidence>
<proteinExistence type="predicted"/>
<sequence>MALESLRNGTSTRFNRQEAFDLVSIVKKLRDQRLHAIQSDLQFFVFVFRCTQGFGREEAPARIDTRRSSSTITTPSPRRKRKSRRSWQIENNAFDELADN</sequence>
<name>A0AAF3FHW4_9BILA</name>
<feature type="region of interest" description="Disordered" evidence="1">
    <location>
        <begin position="59"/>
        <end position="85"/>
    </location>
</feature>
<protein>
    <submittedName>
        <fullName evidence="3">Uncharacterized protein</fullName>
    </submittedName>
</protein>
<accession>A0AAF3FHW4</accession>
<dbReference type="Proteomes" id="UP000887575">
    <property type="component" value="Unassembled WGS sequence"/>
</dbReference>
<evidence type="ECO:0000313" key="3">
    <source>
        <dbReference type="WBParaSite" id="MBELARI_LOCUS6407"/>
    </source>
</evidence>
<organism evidence="2 3">
    <name type="scientific">Mesorhabditis belari</name>
    <dbReference type="NCBI Taxonomy" id="2138241"/>
    <lineage>
        <taxon>Eukaryota</taxon>
        <taxon>Metazoa</taxon>
        <taxon>Ecdysozoa</taxon>
        <taxon>Nematoda</taxon>
        <taxon>Chromadorea</taxon>
        <taxon>Rhabditida</taxon>
        <taxon>Rhabditina</taxon>
        <taxon>Rhabditomorpha</taxon>
        <taxon>Rhabditoidea</taxon>
        <taxon>Rhabditidae</taxon>
        <taxon>Mesorhabditinae</taxon>
        <taxon>Mesorhabditis</taxon>
    </lineage>
</organism>